<evidence type="ECO:0000313" key="1">
    <source>
        <dbReference type="EMBL" id="MWG36179.1"/>
    </source>
</evidence>
<dbReference type="EMBL" id="WSZK01000030">
    <property type="protein sequence ID" value="MWG36179.1"/>
    <property type="molecule type" value="Genomic_DNA"/>
</dbReference>
<gene>
    <name evidence="1" type="ORF">GQS65_17085</name>
</gene>
<name>A0A6B0GRD9_9EURY</name>
<dbReference type="RefSeq" id="WP_158205831.1">
    <property type="nucleotide sequence ID" value="NZ_WSZK01000030.1"/>
</dbReference>
<protein>
    <submittedName>
        <fullName evidence="1">Uncharacterized protein</fullName>
    </submittedName>
</protein>
<accession>A0A6B0GRD9</accession>
<sequence>MTRAAVETELHDAIDATMDAVYEAFDVVSAVRGSAGGAVGSRAVDALLKRNRVLNERLVEPELDRYRRNARRQVTAMLDAVAAGDPVETRRAELLDASVYVEALREDAPTATRDAVESAVVDRFTRAGVAVTPLVESDETEFWAAARTELSRAGMDDLVAANFSFAPRMREFRDALAFETRLDPGAVLDSPLVAGLPTLAVDYTDESLRAMSRGETRVRRAYERAVDRRFEGDG</sequence>
<dbReference type="AlphaFoldDB" id="A0A6B0GRD9"/>
<evidence type="ECO:0000313" key="2">
    <source>
        <dbReference type="Proteomes" id="UP000451471"/>
    </source>
</evidence>
<dbReference type="Proteomes" id="UP000451471">
    <property type="component" value="Unassembled WGS sequence"/>
</dbReference>
<keyword evidence="2" id="KW-1185">Reference proteome</keyword>
<organism evidence="1 2">
    <name type="scientific">Halomarina oriensis</name>
    <dbReference type="NCBI Taxonomy" id="671145"/>
    <lineage>
        <taxon>Archaea</taxon>
        <taxon>Methanobacteriati</taxon>
        <taxon>Methanobacteriota</taxon>
        <taxon>Stenosarchaea group</taxon>
        <taxon>Halobacteria</taxon>
        <taxon>Halobacteriales</taxon>
        <taxon>Natronomonadaceae</taxon>
        <taxon>Halomarina</taxon>
    </lineage>
</organism>
<dbReference type="OrthoDB" id="229887at2157"/>
<comment type="caution">
    <text evidence="1">The sequence shown here is derived from an EMBL/GenBank/DDBJ whole genome shotgun (WGS) entry which is preliminary data.</text>
</comment>
<proteinExistence type="predicted"/>
<reference evidence="1 2" key="1">
    <citation type="submission" date="2019-12" db="EMBL/GenBank/DDBJ databases">
        <title>Halocatena pleomorpha gen. nov. sp. nov., an extremely halophilic archaeon of family Halobacteriaceae isolated from saltpan soil.</title>
        <authorList>
            <person name="Pal Y."/>
            <person name="Verma A."/>
            <person name="Krishnamurthi S."/>
            <person name="Kumar P."/>
        </authorList>
    </citation>
    <scope>NUCLEOTIDE SEQUENCE [LARGE SCALE GENOMIC DNA]</scope>
    <source>
        <strain evidence="1 2">JCM 16495</strain>
    </source>
</reference>